<comment type="caution">
    <text evidence="1">The sequence shown here is derived from an EMBL/GenBank/DDBJ whole genome shotgun (WGS) entry which is preliminary data.</text>
</comment>
<keyword evidence="2" id="KW-1185">Reference proteome</keyword>
<name>A0AAW1J9I3_SAPOF</name>
<gene>
    <name evidence="1" type="ORF">RND81_08G170000</name>
</gene>
<protein>
    <submittedName>
        <fullName evidence="1">Uncharacterized protein</fullName>
    </submittedName>
</protein>
<evidence type="ECO:0000313" key="1">
    <source>
        <dbReference type="EMBL" id="KAK9699376.1"/>
    </source>
</evidence>
<dbReference type="Proteomes" id="UP001443914">
    <property type="component" value="Unassembled WGS sequence"/>
</dbReference>
<dbReference type="InterPro" id="IPR012340">
    <property type="entry name" value="NA-bd_OB-fold"/>
</dbReference>
<organism evidence="1 2">
    <name type="scientific">Saponaria officinalis</name>
    <name type="common">Common soapwort</name>
    <name type="synonym">Lychnis saponaria</name>
    <dbReference type="NCBI Taxonomy" id="3572"/>
    <lineage>
        <taxon>Eukaryota</taxon>
        <taxon>Viridiplantae</taxon>
        <taxon>Streptophyta</taxon>
        <taxon>Embryophyta</taxon>
        <taxon>Tracheophyta</taxon>
        <taxon>Spermatophyta</taxon>
        <taxon>Magnoliopsida</taxon>
        <taxon>eudicotyledons</taxon>
        <taxon>Gunneridae</taxon>
        <taxon>Pentapetalae</taxon>
        <taxon>Caryophyllales</taxon>
        <taxon>Caryophyllaceae</taxon>
        <taxon>Caryophylleae</taxon>
        <taxon>Saponaria</taxon>
    </lineage>
</organism>
<dbReference type="Gene3D" id="2.40.50.140">
    <property type="entry name" value="Nucleic acid-binding proteins"/>
    <property type="match status" value="1"/>
</dbReference>
<evidence type="ECO:0000313" key="2">
    <source>
        <dbReference type="Proteomes" id="UP001443914"/>
    </source>
</evidence>
<dbReference type="PANTHER" id="PTHR47165:SF4">
    <property type="entry name" value="OS03G0429900 PROTEIN"/>
    <property type="match status" value="1"/>
</dbReference>
<accession>A0AAW1J9I3</accession>
<reference evidence="1" key="1">
    <citation type="submission" date="2024-03" db="EMBL/GenBank/DDBJ databases">
        <title>WGS assembly of Saponaria officinalis var. Norfolk2.</title>
        <authorList>
            <person name="Jenkins J."/>
            <person name="Shu S."/>
            <person name="Grimwood J."/>
            <person name="Barry K."/>
            <person name="Goodstein D."/>
            <person name="Schmutz J."/>
            <person name="Leebens-Mack J."/>
            <person name="Osbourn A."/>
        </authorList>
    </citation>
    <scope>NUCLEOTIDE SEQUENCE [LARGE SCALE GENOMIC DNA]</scope>
    <source>
        <strain evidence="1">JIC</strain>
    </source>
</reference>
<sequence>MISNNIIKWTSFTSIVEDHQNRPIANPKFEFHPLDNLTERTNKTDYLIDVIGLLTTIEDKTQTTTSKVRVTLWGNTADLIDEKTAMDDAEDKVIIITSTKVVDFKGENQLQSTYATKLYLNLDTTETKRLKER</sequence>
<dbReference type="SUPFAM" id="SSF50249">
    <property type="entry name" value="Nucleic acid-binding proteins"/>
    <property type="match status" value="1"/>
</dbReference>
<dbReference type="PANTHER" id="PTHR47165">
    <property type="entry name" value="OS03G0429900 PROTEIN"/>
    <property type="match status" value="1"/>
</dbReference>
<dbReference type="EMBL" id="JBDFQZ010000008">
    <property type="protein sequence ID" value="KAK9699376.1"/>
    <property type="molecule type" value="Genomic_DNA"/>
</dbReference>
<dbReference type="AlphaFoldDB" id="A0AAW1J9I3"/>
<proteinExistence type="predicted"/>